<comment type="similarity">
    <text evidence="2">Belongs to the bacterial solute-binding protein 2 family.</text>
</comment>
<feature type="chain" id="PRO_5045665278" evidence="4">
    <location>
        <begin position="27"/>
        <end position="376"/>
    </location>
</feature>
<feature type="signal peptide" evidence="4">
    <location>
        <begin position="1"/>
        <end position="26"/>
    </location>
</feature>
<dbReference type="SUPFAM" id="SSF53822">
    <property type="entry name" value="Periplasmic binding protein-like I"/>
    <property type="match status" value="1"/>
</dbReference>
<name>A0ABM9DIY0_9HYPH</name>
<keyword evidence="3 4" id="KW-0732">Signal</keyword>
<organism evidence="6 7">
    <name type="scientific">Mesorhizobium ventifaucium</name>
    <dbReference type="NCBI Taxonomy" id="666020"/>
    <lineage>
        <taxon>Bacteria</taxon>
        <taxon>Pseudomonadati</taxon>
        <taxon>Pseudomonadota</taxon>
        <taxon>Alphaproteobacteria</taxon>
        <taxon>Hyphomicrobiales</taxon>
        <taxon>Phyllobacteriaceae</taxon>
        <taxon>Mesorhizobium</taxon>
    </lineage>
</organism>
<gene>
    <name evidence="6" type="ORF">MES4922_170016</name>
</gene>
<dbReference type="PANTHER" id="PTHR46847">
    <property type="entry name" value="D-ALLOSE-BINDING PERIPLASMIC PROTEIN-RELATED"/>
    <property type="match status" value="1"/>
</dbReference>
<evidence type="ECO:0000256" key="3">
    <source>
        <dbReference type="ARBA" id="ARBA00022729"/>
    </source>
</evidence>
<comment type="subcellular location">
    <subcellularLocation>
        <location evidence="1">Cell envelope</location>
    </subcellularLocation>
</comment>
<reference evidence="6" key="1">
    <citation type="submission" date="2022-03" db="EMBL/GenBank/DDBJ databases">
        <authorList>
            <person name="Brunel B."/>
        </authorList>
    </citation>
    <scope>NUCLEOTIDE SEQUENCE</scope>
    <source>
        <strain evidence="6">STM4922sample</strain>
    </source>
</reference>
<dbReference type="EMBL" id="CAKXZS010000009">
    <property type="protein sequence ID" value="CAH2396544.1"/>
    <property type="molecule type" value="Genomic_DNA"/>
</dbReference>
<keyword evidence="7" id="KW-1185">Reference proteome</keyword>
<evidence type="ECO:0000259" key="5">
    <source>
        <dbReference type="Pfam" id="PF13407"/>
    </source>
</evidence>
<evidence type="ECO:0000256" key="2">
    <source>
        <dbReference type="ARBA" id="ARBA00007639"/>
    </source>
</evidence>
<dbReference type="InterPro" id="IPR025997">
    <property type="entry name" value="SBP_2_dom"/>
</dbReference>
<protein>
    <submittedName>
        <fullName evidence="6">Monosaccharide ABC transporter substrate-binding protein, CUT2 family</fullName>
    </submittedName>
</protein>
<dbReference type="InterPro" id="IPR028082">
    <property type="entry name" value="Peripla_BP_I"/>
</dbReference>
<dbReference type="Gene3D" id="3.40.50.2300">
    <property type="match status" value="2"/>
</dbReference>
<comment type="caution">
    <text evidence="6">The sequence shown here is derived from an EMBL/GenBank/DDBJ whole genome shotgun (WGS) entry which is preliminary data.</text>
</comment>
<dbReference type="RefSeq" id="WP_254023841.1">
    <property type="nucleotide sequence ID" value="NZ_CAKXZS010000009.1"/>
</dbReference>
<sequence length="376" mass="39834">MPDNNTFNHPRAMTIALLAFSMSSFAVERAFAQEYLAEAAKIVATATGRQAEWTGPTSGPKAQADKLVVYVSADQQNGGVLGVGEGVKEAAKAIGWEFRLIDGRGTVSGRTAALNQAIALKPSGIILGSVDAKEIGPGLELAKQQGITVVGWHSLAKPGSAPEIGIFTNLATDANDVATAAASYVINESKGKAGVVIYTDSTYDISIVKSNKMKEVIERCGECKVLELVDTPLSDTSARIPPLTTSFLQKYGEQWTHTLGINDLYFDAAAPALRNAGLSPAGRPRNISAGDGSIAAFQRIREKQFQAGTVAEPLSLHGWQAVDELNRAFAGQPPSGFVAPVHLVTPDNIADDGGPKNLNDPDNGYRDAYRKLWGKN</sequence>
<evidence type="ECO:0000256" key="1">
    <source>
        <dbReference type="ARBA" id="ARBA00004196"/>
    </source>
</evidence>
<dbReference type="Pfam" id="PF13407">
    <property type="entry name" value="Peripla_BP_4"/>
    <property type="match status" value="1"/>
</dbReference>
<dbReference type="Proteomes" id="UP001152604">
    <property type="component" value="Unassembled WGS sequence"/>
</dbReference>
<evidence type="ECO:0000313" key="7">
    <source>
        <dbReference type="Proteomes" id="UP001152604"/>
    </source>
</evidence>
<evidence type="ECO:0000313" key="6">
    <source>
        <dbReference type="EMBL" id="CAH2396544.1"/>
    </source>
</evidence>
<feature type="domain" description="Periplasmic binding protein" evidence="5">
    <location>
        <begin position="70"/>
        <end position="332"/>
    </location>
</feature>
<dbReference type="PANTHER" id="PTHR46847:SF1">
    <property type="entry name" value="D-ALLOSE-BINDING PERIPLASMIC PROTEIN-RELATED"/>
    <property type="match status" value="1"/>
</dbReference>
<evidence type="ECO:0000256" key="4">
    <source>
        <dbReference type="SAM" id="SignalP"/>
    </source>
</evidence>
<accession>A0ABM9DIY0</accession>
<proteinExistence type="inferred from homology"/>